<protein>
    <submittedName>
        <fullName evidence="1">Uncharacterized protein</fullName>
    </submittedName>
</protein>
<evidence type="ECO:0000313" key="1">
    <source>
        <dbReference type="EMBL" id="GBP09736.1"/>
    </source>
</evidence>
<dbReference type="AlphaFoldDB" id="A0A4C1T6C1"/>
<dbReference type="Proteomes" id="UP000299102">
    <property type="component" value="Unassembled WGS sequence"/>
</dbReference>
<proteinExistence type="predicted"/>
<evidence type="ECO:0000313" key="2">
    <source>
        <dbReference type="Proteomes" id="UP000299102"/>
    </source>
</evidence>
<name>A0A4C1T6C1_EUMVA</name>
<keyword evidence="2" id="KW-1185">Reference proteome</keyword>
<reference evidence="1 2" key="1">
    <citation type="journal article" date="2019" name="Commun. Biol.">
        <title>The bagworm genome reveals a unique fibroin gene that provides high tensile strength.</title>
        <authorList>
            <person name="Kono N."/>
            <person name="Nakamura H."/>
            <person name="Ohtoshi R."/>
            <person name="Tomita M."/>
            <person name="Numata K."/>
            <person name="Arakawa K."/>
        </authorList>
    </citation>
    <scope>NUCLEOTIDE SEQUENCE [LARGE SCALE GENOMIC DNA]</scope>
</reference>
<gene>
    <name evidence="1" type="ORF">EVAR_81029_1</name>
</gene>
<sequence length="173" mass="19527">MRYQNDDCPAQMRGLFSKSSKRTFRSRIRSSLDRMFRFNSMAASSSGFKSAGLNLLVLLMHRVVTEMLGSKRAGGGEVRAHDTLHININPRSCALHRKNTGKPDSHDIVTRIMGKSALGQIREQSGIDIESGIDIANSHRYILICAYSEADEKWLVHNKTKRFDARSDDIRAF</sequence>
<organism evidence="1 2">
    <name type="scientific">Eumeta variegata</name>
    <name type="common">Bagworm moth</name>
    <name type="synonym">Eumeta japonica</name>
    <dbReference type="NCBI Taxonomy" id="151549"/>
    <lineage>
        <taxon>Eukaryota</taxon>
        <taxon>Metazoa</taxon>
        <taxon>Ecdysozoa</taxon>
        <taxon>Arthropoda</taxon>
        <taxon>Hexapoda</taxon>
        <taxon>Insecta</taxon>
        <taxon>Pterygota</taxon>
        <taxon>Neoptera</taxon>
        <taxon>Endopterygota</taxon>
        <taxon>Lepidoptera</taxon>
        <taxon>Glossata</taxon>
        <taxon>Ditrysia</taxon>
        <taxon>Tineoidea</taxon>
        <taxon>Psychidae</taxon>
        <taxon>Oiketicinae</taxon>
        <taxon>Eumeta</taxon>
    </lineage>
</organism>
<dbReference type="EMBL" id="BGZK01000037">
    <property type="protein sequence ID" value="GBP09736.1"/>
    <property type="molecule type" value="Genomic_DNA"/>
</dbReference>
<comment type="caution">
    <text evidence="1">The sequence shown here is derived from an EMBL/GenBank/DDBJ whole genome shotgun (WGS) entry which is preliminary data.</text>
</comment>
<accession>A0A4C1T6C1</accession>